<protein>
    <recommendedName>
        <fullName evidence="1">Cysteine-rich domain-containing protein</fullName>
    </recommendedName>
</protein>
<accession>X1NAY9</accession>
<reference evidence="2" key="1">
    <citation type="journal article" date="2014" name="Front. Microbiol.">
        <title>High frequency of phylogenetically diverse reductive dehalogenase-homologous genes in deep subseafloor sedimentary metagenomes.</title>
        <authorList>
            <person name="Kawai M."/>
            <person name="Futagami T."/>
            <person name="Toyoda A."/>
            <person name="Takaki Y."/>
            <person name="Nishi S."/>
            <person name="Hori S."/>
            <person name="Arai W."/>
            <person name="Tsubouchi T."/>
            <person name="Morono Y."/>
            <person name="Uchiyama I."/>
            <person name="Ito T."/>
            <person name="Fujiyama A."/>
            <person name="Inagaki F."/>
            <person name="Takami H."/>
        </authorList>
    </citation>
    <scope>NUCLEOTIDE SEQUENCE</scope>
    <source>
        <strain evidence="2">Expedition CK06-06</strain>
    </source>
</reference>
<sequence>RNCSTRLSPQTEHFVDDIFSLVGADRVEREYDRENALCCAEVIRMGQGYKLADDVQKRNIEDMLKAEAAYCVFNCPMCQLNIDEKVVKSGIKPIHMIDLCKMAIGEKPALET</sequence>
<proteinExistence type="predicted"/>
<comment type="caution">
    <text evidence="2">The sequence shown here is derived from an EMBL/GenBank/DDBJ whole genome shotgun (WGS) entry which is preliminary data.</text>
</comment>
<organism evidence="2">
    <name type="scientific">marine sediment metagenome</name>
    <dbReference type="NCBI Taxonomy" id="412755"/>
    <lineage>
        <taxon>unclassified sequences</taxon>
        <taxon>metagenomes</taxon>
        <taxon>ecological metagenomes</taxon>
    </lineage>
</organism>
<dbReference type="InterPro" id="IPR004017">
    <property type="entry name" value="Cys_rich_dom"/>
</dbReference>
<name>X1NAY9_9ZZZZ</name>
<feature type="non-terminal residue" evidence="2">
    <location>
        <position position="1"/>
    </location>
</feature>
<gene>
    <name evidence="2" type="ORF">S06H3_11415</name>
</gene>
<evidence type="ECO:0000259" key="1">
    <source>
        <dbReference type="Pfam" id="PF02754"/>
    </source>
</evidence>
<dbReference type="GO" id="GO:0016491">
    <property type="term" value="F:oxidoreductase activity"/>
    <property type="evidence" value="ECO:0007669"/>
    <property type="project" value="UniProtKB-ARBA"/>
</dbReference>
<dbReference type="AlphaFoldDB" id="X1NAY9"/>
<evidence type="ECO:0000313" key="2">
    <source>
        <dbReference type="EMBL" id="GAI15819.1"/>
    </source>
</evidence>
<dbReference type="Pfam" id="PF02754">
    <property type="entry name" value="CCG"/>
    <property type="match status" value="1"/>
</dbReference>
<feature type="domain" description="Cysteine-rich" evidence="1">
    <location>
        <begin position="20"/>
        <end position="83"/>
    </location>
</feature>
<dbReference type="EMBL" id="BARV01005522">
    <property type="protein sequence ID" value="GAI15819.1"/>
    <property type="molecule type" value="Genomic_DNA"/>
</dbReference>